<reference evidence="1" key="1">
    <citation type="submission" date="2020-08" db="EMBL/GenBank/DDBJ databases">
        <title>Multicomponent nature underlies the extraordinary mechanical properties of spider dragline silk.</title>
        <authorList>
            <person name="Kono N."/>
            <person name="Nakamura H."/>
            <person name="Mori M."/>
            <person name="Yoshida Y."/>
            <person name="Ohtoshi R."/>
            <person name="Malay A.D."/>
            <person name="Moran D.A.P."/>
            <person name="Tomita M."/>
            <person name="Numata K."/>
            <person name="Arakawa K."/>
        </authorList>
    </citation>
    <scope>NUCLEOTIDE SEQUENCE</scope>
</reference>
<dbReference type="Proteomes" id="UP000887159">
    <property type="component" value="Unassembled WGS sequence"/>
</dbReference>
<evidence type="ECO:0000313" key="1">
    <source>
        <dbReference type="EMBL" id="GFY08414.1"/>
    </source>
</evidence>
<proteinExistence type="predicted"/>
<gene>
    <name evidence="1" type="ORF">TNCV_1358201</name>
</gene>
<comment type="caution">
    <text evidence="1">The sequence shown here is derived from an EMBL/GenBank/DDBJ whole genome shotgun (WGS) entry which is preliminary data.</text>
</comment>
<accession>A0A8X6S7S8</accession>
<dbReference type="AlphaFoldDB" id="A0A8X6S7S8"/>
<keyword evidence="2" id="KW-1185">Reference proteome</keyword>
<dbReference type="Gene3D" id="3.30.420.10">
    <property type="entry name" value="Ribonuclease H-like superfamily/Ribonuclease H"/>
    <property type="match status" value="1"/>
</dbReference>
<dbReference type="GO" id="GO:0003676">
    <property type="term" value="F:nucleic acid binding"/>
    <property type="evidence" value="ECO:0007669"/>
    <property type="project" value="InterPro"/>
</dbReference>
<evidence type="ECO:0000313" key="2">
    <source>
        <dbReference type="Proteomes" id="UP000887159"/>
    </source>
</evidence>
<dbReference type="EMBL" id="BMAU01021280">
    <property type="protein sequence ID" value="GFY08414.1"/>
    <property type="molecule type" value="Genomic_DNA"/>
</dbReference>
<name>A0A8X6S7S8_TRICX</name>
<organism evidence="1 2">
    <name type="scientific">Trichonephila clavipes</name>
    <name type="common">Golden silk orbweaver</name>
    <name type="synonym">Nephila clavipes</name>
    <dbReference type="NCBI Taxonomy" id="2585209"/>
    <lineage>
        <taxon>Eukaryota</taxon>
        <taxon>Metazoa</taxon>
        <taxon>Ecdysozoa</taxon>
        <taxon>Arthropoda</taxon>
        <taxon>Chelicerata</taxon>
        <taxon>Arachnida</taxon>
        <taxon>Araneae</taxon>
        <taxon>Araneomorphae</taxon>
        <taxon>Entelegynae</taxon>
        <taxon>Araneoidea</taxon>
        <taxon>Nephilidae</taxon>
        <taxon>Trichonephila</taxon>
    </lineage>
</organism>
<protein>
    <submittedName>
        <fullName evidence="1">Transposable element Tc1 transposase</fullName>
    </submittedName>
</protein>
<dbReference type="InterPro" id="IPR036397">
    <property type="entry name" value="RNaseH_sf"/>
</dbReference>
<sequence>MPHSRSWAHYEELSEFERGRIVGTKEAGPQPGVMVRDAIYLDNWTSLVVIRGTLTAQWYVNHILRTVLLQFLLQYLGLVFQQDNARPHTARVIMNFLTASQTLSWPARSPDLFPVVHVWDIMGRRLHLPGNIDDLARQLEKVWQEIPQETVSVLYYSMPRRVAACIQAKGGSTPY</sequence>